<dbReference type="InterPro" id="IPR043128">
    <property type="entry name" value="Rev_trsase/Diguanyl_cyclase"/>
</dbReference>
<dbReference type="EMBL" id="JAPTGG010000007">
    <property type="protein sequence ID" value="MCZ0865560.1"/>
    <property type="molecule type" value="Genomic_DNA"/>
</dbReference>
<keyword evidence="6" id="KW-1185">Reference proteome</keyword>
<dbReference type="SUPFAM" id="SSF58100">
    <property type="entry name" value="Bacterial hemolysins"/>
    <property type="match status" value="1"/>
</dbReference>
<comment type="caution">
    <text evidence="5">The sequence shown here is derived from an EMBL/GenBank/DDBJ whole genome shotgun (WGS) entry which is preliminary data.</text>
</comment>
<dbReference type="CDD" id="cd01949">
    <property type="entry name" value="GGDEF"/>
    <property type="match status" value="1"/>
</dbReference>
<organism evidence="5 6">
    <name type="scientific">Dasania phycosphaerae</name>
    <dbReference type="NCBI Taxonomy" id="2950436"/>
    <lineage>
        <taxon>Bacteria</taxon>
        <taxon>Pseudomonadati</taxon>
        <taxon>Pseudomonadota</taxon>
        <taxon>Gammaproteobacteria</taxon>
        <taxon>Cellvibrionales</taxon>
        <taxon>Spongiibacteraceae</taxon>
        <taxon>Dasania</taxon>
    </lineage>
</organism>
<comment type="catalytic activity">
    <reaction evidence="3">
        <text>2 GTP = 3',3'-c-di-GMP + 2 diphosphate</text>
        <dbReference type="Rhea" id="RHEA:24898"/>
        <dbReference type="ChEBI" id="CHEBI:33019"/>
        <dbReference type="ChEBI" id="CHEBI:37565"/>
        <dbReference type="ChEBI" id="CHEBI:58805"/>
        <dbReference type="EC" id="2.7.7.65"/>
    </reaction>
</comment>
<evidence type="ECO:0000256" key="3">
    <source>
        <dbReference type="ARBA" id="ARBA00034247"/>
    </source>
</evidence>
<dbReference type="PANTHER" id="PTHR45138">
    <property type="entry name" value="REGULATORY COMPONENTS OF SENSORY TRANSDUCTION SYSTEM"/>
    <property type="match status" value="1"/>
</dbReference>
<evidence type="ECO:0000256" key="2">
    <source>
        <dbReference type="ARBA" id="ARBA00012528"/>
    </source>
</evidence>
<reference evidence="5 6" key="1">
    <citation type="submission" date="2022-12" db="EMBL/GenBank/DDBJ databases">
        <title>Dasania phycosphaerae sp. nov., isolated from particulate material of the south coast of Korea.</title>
        <authorList>
            <person name="Jiang Y."/>
        </authorList>
    </citation>
    <scope>NUCLEOTIDE SEQUENCE [LARGE SCALE GENOMIC DNA]</scope>
    <source>
        <strain evidence="5 6">GY-19</strain>
    </source>
</reference>
<dbReference type="InterPro" id="IPR029787">
    <property type="entry name" value="Nucleotide_cyclase"/>
</dbReference>
<sequence>MYNHYQMQSFLNTTLEHLKKHKLHPIPENYKVWYEYTCTSNTELNEEIDALMAQQTAISEEICHKLLKKYFVSNEQKDFDAARLAFSHLLNVVISQISNWSSNHGSFCQALEKCTQKLNSDPSISEIKDIITDLTQEAKSMADASNDINSVLGSLNNEVKQLRKDLEQAGSEAVTDSLTGVSNRRGLDERLRNAIAEAQNQHSDLSLIMIDLDHFKTINDSFGHNTGDKVLKLAASIMKKNLRSSDFLARYGGEEFTVILPNTNLKSAVKVADHLRKAISAKQLSTGRNGQIIGRLTISAGVTQHRPQENAETLLDRGDKYMYKAKHSGRNRVISDSDLSSY</sequence>
<dbReference type="NCBIfam" id="TIGR00254">
    <property type="entry name" value="GGDEF"/>
    <property type="match status" value="1"/>
</dbReference>
<dbReference type="Gene3D" id="3.30.70.270">
    <property type="match status" value="1"/>
</dbReference>
<name>A0A9J6RMZ5_9GAMM</name>
<evidence type="ECO:0000313" key="6">
    <source>
        <dbReference type="Proteomes" id="UP001069090"/>
    </source>
</evidence>
<protein>
    <recommendedName>
        <fullName evidence="2">diguanylate cyclase</fullName>
        <ecNumber evidence="2">2.7.7.65</ecNumber>
    </recommendedName>
</protein>
<evidence type="ECO:0000259" key="4">
    <source>
        <dbReference type="PROSITE" id="PS50887"/>
    </source>
</evidence>
<dbReference type="RefSeq" id="WP_258331706.1">
    <property type="nucleotide sequence ID" value="NZ_JAPTGG010000007.1"/>
</dbReference>
<dbReference type="FunFam" id="3.30.70.270:FF:000001">
    <property type="entry name" value="Diguanylate cyclase domain protein"/>
    <property type="match status" value="1"/>
</dbReference>
<dbReference type="SMART" id="SM00267">
    <property type="entry name" value="GGDEF"/>
    <property type="match status" value="1"/>
</dbReference>
<dbReference type="PROSITE" id="PS50887">
    <property type="entry name" value="GGDEF"/>
    <property type="match status" value="1"/>
</dbReference>
<dbReference type="InterPro" id="IPR000160">
    <property type="entry name" value="GGDEF_dom"/>
</dbReference>
<dbReference type="InterPro" id="IPR050469">
    <property type="entry name" value="Diguanylate_Cyclase"/>
</dbReference>
<dbReference type="Proteomes" id="UP001069090">
    <property type="component" value="Unassembled WGS sequence"/>
</dbReference>
<dbReference type="Pfam" id="PF00990">
    <property type="entry name" value="GGDEF"/>
    <property type="match status" value="1"/>
</dbReference>
<dbReference type="AlphaFoldDB" id="A0A9J6RMZ5"/>
<dbReference type="EC" id="2.7.7.65" evidence="2"/>
<dbReference type="SUPFAM" id="SSF55073">
    <property type="entry name" value="Nucleotide cyclase"/>
    <property type="match status" value="1"/>
</dbReference>
<evidence type="ECO:0000256" key="1">
    <source>
        <dbReference type="ARBA" id="ARBA00001946"/>
    </source>
</evidence>
<accession>A0A9J6RMZ5</accession>
<proteinExistence type="predicted"/>
<feature type="domain" description="GGDEF" evidence="4">
    <location>
        <begin position="203"/>
        <end position="338"/>
    </location>
</feature>
<evidence type="ECO:0000313" key="5">
    <source>
        <dbReference type="EMBL" id="MCZ0865560.1"/>
    </source>
</evidence>
<dbReference type="PANTHER" id="PTHR45138:SF9">
    <property type="entry name" value="DIGUANYLATE CYCLASE DGCM-RELATED"/>
    <property type="match status" value="1"/>
</dbReference>
<dbReference type="GO" id="GO:0052621">
    <property type="term" value="F:diguanylate cyclase activity"/>
    <property type="evidence" value="ECO:0007669"/>
    <property type="project" value="UniProtKB-EC"/>
</dbReference>
<comment type="cofactor">
    <cofactor evidence="1">
        <name>Mg(2+)</name>
        <dbReference type="ChEBI" id="CHEBI:18420"/>
    </cofactor>
</comment>
<gene>
    <name evidence="5" type="ORF">O0V09_10130</name>
</gene>